<keyword evidence="2" id="KW-0472">Membrane</keyword>
<feature type="compositionally biased region" description="Low complexity" evidence="1">
    <location>
        <begin position="613"/>
        <end position="625"/>
    </location>
</feature>
<comment type="caution">
    <text evidence="3">The sequence shown here is derived from an EMBL/GenBank/DDBJ whole genome shotgun (WGS) entry which is preliminary data.</text>
</comment>
<keyword evidence="2" id="KW-1133">Transmembrane helix</keyword>
<evidence type="ECO:0000256" key="2">
    <source>
        <dbReference type="SAM" id="Phobius"/>
    </source>
</evidence>
<dbReference type="EMBL" id="JAAMPI010000783">
    <property type="protein sequence ID" value="KAF4628639.1"/>
    <property type="molecule type" value="Genomic_DNA"/>
</dbReference>
<keyword evidence="2" id="KW-0812">Transmembrane</keyword>
<protein>
    <submittedName>
        <fullName evidence="3">Uncharacterized protein</fullName>
    </submittedName>
</protein>
<proteinExistence type="predicted"/>
<feature type="compositionally biased region" description="Basic and acidic residues" evidence="1">
    <location>
        <begin position="74"/>
        <end position="86"/>
    </location>
</feature>
<gene>
    <name evidence="3" type="ORF">G7Y89_g9512</name>
</gene>
<sequence length="1374" mass="156121">MSQKTLRDSPYQSLQYCWPEKFTKRRKFDRKTENQTYIQYLETQLYYGEEEEEEEEEDDDNSTEDEDEDDVEEHQDKSENQDAKECNGRSVVRRFMKGVIGDEDTLQYHDQVEEVSGFCEHARVDSETGTVSQNAKHIALLDDRSAGNCRPHLGPLTAQQLRNELSKKRFKVESDQDFATGTYKDEEIDAERRLIFIPDLDPLTIEAIITTAPITQAPALRDLFYKHLTGKASIGVTIPSQGFSVFTLEFHIPPTTISTSRDEHICLYEAQTSVVVTGIDQWVWAAYGFVDNYFGSNETVDYYHLLRGKIGGHPDPLAAGRLNADEPIWTPREYFLQVCQIRSKRVLKEWNYIMSMIKSEIEWPRDNHEIPLPYSDPKNTSKLRDISAWNTQMMALLSRLIGGLSETVQAWEAFRSQEMGYFIYHSESGAPLSPIPSLIAINKIFEELNFNLRKLEELKKELCESSPQALHAHLSFENNAASTFQQSAKKLEDLTVITVIFFPMALAANLFMLILGALIAAIPVTVSNRRFWLQSILDATQQLITFYNARQLDGEKFCKTYTSPRDSQPPKRRIFAKKPLPPKDTEWGPEAGLMDAFLERPESEIVPKDPGMSSASSSRNSSDSLSLLDEMPGSFNLTDPFTPTVQAELLDSPGKQFRLSEINEDLLHPDKYKSKLRRLQAHIFRESATSQYGIKTGMIHSEVDLTSDSRFQECQKFLTCIERNLTVLRDAGFCSAVTTFLQIDPNRTQVAFLRSVELDKVAQLGSCIGEKNISLKDLGVLDRACKELLGDYLGTPCPLRAGDFTIISLRVLDLVLVSHVCSHMSDFDHWMSKDTSTVQKFQISTRTSSIIDCSVISERGTLSFSRRTLKCLNGFLCGEKVWVLHGPNMDPTDPTELFLSITPDAFADAWGPMWKINNAGKPMETLRYDLEHGSIVPLSLISGSREHSAEVETEPNEELCHWIPNSELEELERILACTSPPQIIQPRLLIGACHHSVTPNTEHCYCNLTDANDRFVSNGYRRIMGSSTVKWVTESQTMGTAASGGGLMVPTIQYSHTWKRDGTLVKEAFHKRWKNSQQRPWKFLLMRFGLQLSICTRNSRKVRVVDLIAGDTMREYMRTFPSYASEPWREEFEDMLDKDPAKLVNFKMNNPLERKGIEQYVTNCLDGLFHTGIGSRGNDPFVAFWVYHNQPWEIAFPRQCHGWTGFAEDSDSRCSFVVLEKCLVNVLGLKCCHPRENMPEEATQRMRKDTPAVLETFLKISERAETPNGLHISQKENGRQYWSVGSLKDRKHCIMLGKQGKLEGKGFRSKRVEKGGRHSSRKVLTGKWSSESRLAATARVLSAYITPPEAHTEHICDGSEDGLPPLPYHVLDRT</sequence>
<feature type="region of interest" description="Disordered" evidence="1">
    <location>
        <begin position="604"/>
        <end position="625"/>
    </location>
</feature>
<name>A0A8H4REI5_9HELO</name>
<dbReference type="Proteomes" id="UP000566819">
    <property type="component" value="Unassembled WGS sequence"/>
</dbReference>
<evidence type="ECO:0000313" key="3">
    <source>
        <dbReference type="EMBL" id="KAF4628639.1"/>
    </source>
</evidence>
<keyword evidence="4" id="KW-1185">Reference proteome</keyword>
<organism evidence="3 4">
    <name type="scientific">Cudoniella acicularis</name>
    <dbReference type="NCBI Taxonomy" id="354080"/>
    <lineage>
        <taxon>Eukaryota</taxon>
        <taxon>Fungi</taxon>
        <taxon>Dikarya</taxon>
        <taxon>Ascomycota</taxon>
        <taxon>Pezizomycotina</taxon>
        <taxon>Leotiomycetes</taxon>
        <taxon>Helotiales</taxon>
        <taxon>Tricladiaceae</taxon>
        <taxon>Cudoniella</taxon>
    </lineage>
</organism>
<feature type="region of interest" description="Disordered" evidence="1">
    <location>
        <begin position="562"/>
        <end position="585"/>
    </location>
</feature>
<reference evidence="3 4" key="1">
    <citation type="submission" date="2020-03" db="EMBL/GenBank/DDBJ databases">
        <title>Draft Genome Sequence of Cudoniella acicularis.</title>
        <authorList>
            <person name="Buettner E."/>
            <person name="Kellner H."/>
        </authorList>
    </citation>
    <scope>NUCLEOTIDE SEQUENCE [LARGE SCALE GENOMIC DNA]</scope>
    <source>
        <strain evidence="3 4">DSM 108380</strain>
    </source>
</reference>
<accession>A0A8H4REI5</accession>
<evidence type="ECO:0000313" key="4">
    <source>
        <dbReference type="Proteomes" id="UP000566819"/>
    </source>
</evidence>
<feature type="transmembrane region" description="Helical" evidence="2">
    <location>
        <begin position="494"/>
        <end position="522"/>
    </location>
</feature>
<feature type="compositionally biased region" description="Acidic residues" evidence="1">
    <location>
        <begin position="48"/>
        <end position="73"/>
    </location>
</feature>
<feature type="region of interest" description="Disordered" evidence="1">
    <location>
        <begin position="43"/>
        <end position="86"/>
    </location>
</feature>
<evidence type="ECO:0000256" key="1">
    <source>
        <dbReference type="SAM" id="MobiDB-lite"/>
    </source>
</evidence>
<dbReference type="OrthoDB" id="428577at2759"/>